<protein>
    <submittedName>
        <fullName evidence="1">Uncharacterized protein</fullName>
    </submittedName>
</protein>
<keyword evidence="2" id="KW-1185">Reference proteome</keyword>
<proteinExistence type="predicted"/>
<dbReference type="Proteomes" id="UP001054837">
    <property type="component" value="Unassembled WGS sequence"/>
</dbReference>
<dbReference type="EMBL" id="BPLQ01007303">
    <property type="protein sequence ID" value="GIY29314.1"/>
    <property type="molecule type" value="Genomic_DNA"/>
</dbReference>
<reference evidence="1 2" key="1">
    <citation type="submission" date="2021-06" db="EMBL/GenBank/DDBJ databases">
        <title>Caerostris darwini draft genome.</title>
        <authorList>
            <person name="Kono N."/>
            <person name="Arakawa K."/>
        </authorList>
    </citation>
    <scope>NUCLEOTIDE SEQUENCE [LARGE SCALE GENOMIC DNA]</scope>
</reference>
<organism evidence="1 2">
    <name type="scientific">Caerostris darwini</name>
    <dbReference type="NCBI Taxonomy" id="1538125"/>
    <lineage>
        <taxon>Eukaryota</taxon>
        <taxon>Metazoa</taxon>
        <taxon>Ecdysozoa</taxon>
        <taxon>Arthropoda</taxon>
        <taxon>Chelicerata</taxon>
        <taxon>Arachnida</taxon>
        <taxon>Araneae</taxon>
        <taxon>Araneomorphae</taxon>
        <taxon>Entelegynae</taxon>
        <taxon>Araneoidea</taxon>
        <taxon>Araneidae</taxon>
        <taxon>Caerostris</taxon>
    </lineage>
</organism>
<evidence type="ECO:0000313" key="2">
    <source>
        <dbReference type="Proteomes" id="UP001054837"/>
    </source>
</evidence>
<accession>A0AAV4S5N1</accession>
<sequence>MEQQISGDLGVDGGAVCPFYACRQYLLPSSWHPSSALLAQKRESSLEFMVYLCWVCSSVPGGEWDSRFQCSEVQGAIRTIYPLRRTLNHGLSVLHIY</sequence>
<comment type="caution">
    <text evidence="1">The sequence shown here is derived from an EMBL/GenBank/DDBJ whole genome shotgun (WGS) entry which is preliminary data.</text>
</comment>
<name>A0AAV4S5N1_9ARAC</name>
<dbReference type="AlphaFoldDB" id="A0AAV4S5N1"/>
<evidence type="ECO:0000313" key="1">
    <source>
        <dbReference type="EMBL" id="GIY29314.1"/>
    </source>
</evidence>
<gene>
    <name evidence="1" type="ORF">CDAR_399871</name>
</gene>